<reference evidence="2 3" key="1">
    <citation type="submission" date="2019-08" db="EMBL/GenBank/DDBJ databases">
        <authorList>
            <person name="Chen S.-C."/>
            <person name="Lai M.-C."/>
            <person name="You Y.-T."/>
        </authorList>
    </citation>
    <scope>NUCLEOTIDE SEQUENCE [LARGE SCALE GENOMIC DNA]</scope>
    <source>
        <strain evidence="2 3">P2F9704a</strain>
    </source>
</reference>
<name>A0ABD4TJP1_9EURY</name>
<dbReference type="InterPro" id="IPR007159">
    <property type="entry name" value="SpoVT-AbrB_dom"/>
</dbReference>
<dbReference type="AlphaFoldDB" id="A0ABD4TJP1"/>
<keyword evidence="3" id="KW-1185">Reference proteome</keyword>
<evidence type="ECO:0000313" key="3">
    <source>
        <dbReference type="Proteomes" id="UP001524383"/>
    </source>
</evidence>
<protein>
    <submittedName>
        <fullName evidence="2">AbrB/MazE/SpoVT family DNA-binding domain-containing protein</fullName>
    </submittedName>
</protein>
<dbReference type="EMBL" id="VOTZ01000017">
    <property type="protein sequence ID" value="MCQ1539001.1"/>
    <property type="molecule type" value="Genomic_DNA"/>
</dbReference>
<dbReference type="Proteomes" id="UP001524383">
    <property type="component" value="Unassembled WGS sequence"/>
</dbReference>
<organism evidence="2 3">
    <name type="scientific">Methanocalculus taiwanensis</name>
    <dbReference type="NCBI Taxonomy" id="106207"/>
    <lineage>
        <taxon>Archaea</taxon>
        <taxon>Methanobacteriati</taxon>
        <taxon>Methanobacteriota</taxon>
        <taxon>Stenosarchaea group</taxon>
        <taxon>Methanomicrobia</taxon>
        <taxon>Methanomicrobiales</taxon>
        <taxon>Methanocalculaceae</taxon>
        <taxon>Methanocalculus</taxon>
    </lineage>
</organism>
<dbReference type="RefSeq" id="WP_255332963.1">
    <property type="nucleotide sequence ID" value="NZ_VOTZ01000017.1"/>
</dbReference>
<gene>
    <name evidence="2" type="ORF">FTO68_08425</name>
</gene>
<dbReference type="NCBIfam" id="TIGR01439">
    <property type="entry name" value="lp_hng_hel_AbrB"/>
    <property type="match status" value="1"/>
</dbReference>
<dbReference type="SMART" id="SM00966">
    <property type="entry name" value="SpoVT_AbrB"/>
    <property type="match status" value="1"/>
</dbReference>
<comment type="caution">
    <text evidence="2">The sequence shown here is derived from an EMBL/GenBank/DDBJ whole genome shotgun (WGS) entry which is preliminary data.</text>
</comment>
<proteinExistence type="predicted"/>
<dbReference type="PROSITE" id="PS51740">
    <property type="entry name" value="SPOVT_ABRB"/>
    <property type="match status" value="1"/>
</dbReference>
<feature type="domain" description="SpoVT-AbrB" evidence="1">
    <location>
        <begin position="23"/>
        <end position="73"/>
    </location>
</feature>
<evidence type="ECO:0000259" key="1">
    <source>
        <dbReference type="PROSITE" id="PS51740"/>
    </source>
</evidence>
<dbReference type="SUPFAM" id="SSF89447">
    <property type="entry name" value="AbrB/MazE/MraZ-like"/>
    <property type="match status" value="1"/>
</dbReference>
<evidence type="ECO:0000313" key="2">
    <source>
        <dbReference type="EMBL" id="MCQ1539001.1"/>
    </source>
</evidence>
<dbReference type="NCBIfam" id="NF040962">
    <property type="entry name" value="near_HgcAB"/>
    <property type="match status" value="1"/>
</dbReference>
<sequence length="103" mass="11735">MTDQLLKETRISGYENPCDCSVEGIVTIDARGQMVLPKEVRERAGIAPGDRFAVVFSEREGAVCCITLIKKDHLDRYISSLVHPEHQMCRTEDQKANRNEHYD</sequence>
<dbReference type="GO" id="GO:0003677">
    <property type="term" value="F:DNA binding"/>
    <property type="evidence" value="ECO:0007669"/>
    <property type="project" value="UniProtKB-KW"/>
</dbReference>
<dbReference type="Gene3D" id="2.10.260.10">
    <property type="match status" value="1"/>
</dbReference>
<dbReference type="InterPro" id="IPR037914">
    <property type="entry name" value="SpoVT-AbrB_sf"/>
</dbReference>
<accession>A0ABD4TJP1</accession>
<keyword evidence="2" id="KW-0238">DNA-binding</keyword>
<dbReference type="Pfam" id="PF04014">
    <property type="entry name" value="MazE_antitoxin"/>
    <property type="match status" value="1"/>
</dbReference>